<name>A0A438CMC9_VITVI</name>
<reference evidence="1 2" key="1">
    <citation type="journal article" date="2018" name="PLoS Genet.">
        <title>Population sequencing reveals clonal diversity and ancestral inbreeding in the grapevine cultivar Chardonnay.</title>
        <authorList>
            <person name="Roach M.J."/>
            <person name="Johnson D.L."/>
            <person name="Bohlmann J."/>
            <person name="van Vuuren H.J."/>
            <person name="Jones S.J."/>
            <person name="Pretorius I.S."/>
            <person name="Schmidt S.A."/>
            <person name="Borneman A.R."/>
        </authorList>
    </citation>
    <scope>NUCLEOTIDE SEQUENCE [LARGE SCALE GENOMIC DNA]</scope>
    <source>
        <strain evidence="2">cv. Chardonnay</strain>
        <tissue evidence="1">Leaf</tissue>
    </source>
</reference>
<accession>A0A438CMC9</accession>
<evidence type="ECO:0000313" key="1">
    <source>
        <dbReference type="EMBL" id="RVW24365.1"/>
    </source>
</evidence>
<dbReference type="AlphaFoldDB" id="A0A438CMC9"/>
<gene>
    <name evidence="1" type="ORF">CK203_093277</name>
</gene>
<proteinExistence type="predicted"/>
<evidence type="ECO:0000313" key="2">
    <source>
        <dbReference type="Proteomes" id="UP000288805"/>
    </source>
</evidence>
<dbReference type="EMBL" id="QGNW01002174">
    <property type="protein sequence ID" value="RVW24365.1"/>
    <property type="molecule type" value="Genomic_DNA"/>
</dbReference>
<comment type="caution">
    <text evidence="1">The sequence shown here is derived from an EMBL/GenBank/DDBJ whole genome shotgun (WGS) entry which is preliminary data.</text>
</comment>
<dbReference type="Proteomes" id="UP000288805">
    <property type="component" value="Unassembled WGS sequence"/>
</dbReference>
<protein>
    <submittedName>
        <fullName evidence="1">Uncharacterized protein</fullName>
    </submittedName>
</protein>
<sequence>MSFTLAHHESITARNRAYQNLLSDPSGWCPSLNGLDFDRNGIEEAASLEEVFSVEEVYSAFLKLNEDKASGPDGFPLIFWQFSPKKGGADDLRDYRPISLEEGLYKLLAKEDILDVALIANEAIDSLLKRNDSGVLFISRLRINLDKSHFANGKSRECRDVRPRTWLQSGSSSFHLSGAPLGCSAQINGDLGWCEREDLEETSLVRQFISKGGRITLIQSTLVSMSIYLMSLMHMPRVAKLRLEQNPKGLSLGWGSFGEEAPSFDALRLKGSLCGSLLLVGNLGRKEVGVPVKTNGAGNNTLRDSFPSLYALADSKDAWEVEVVERFLLTLQGKRLVFGLEDRVVWKETKNGNFSVKSIYSTLEPRCAVLFPWNIIWSPCVPTKVGFFA</sequence>
<organism evidence="1 2">
    <name type="scientific">Vitis vinifera</name>
    <name type="common">Grape</name>
    <dbReference type="NCBI Taxonomy" id="29760"/>
    <lineage>
        <taxon>Eukaryota</taxon>
        <taxon>Viridiplantae</taxon>
        <taxon>Streptophyta</taxon>
        <taxon>Embryophyta</taxon>
        <taxon>Tracheophyta</taxon>
        <taxon>Spermatophyta</taxon>
        <taxon>Magnoliopsida</taxon>
        <taxon>eudicotyledons</taxon>
        <taxon>Gunneridae</taxon>
        <taxon>Pentapetalae</taxon>
        <taxon>rosids</taxon>
        <taxon>Vitales</taxon>
        <taxon>Vitaceae</taxon>
        <taxon>Viteae</taxon>
        <taxon>Vitis</taxon>
    </lineage>
</organism>